<organism evidence="1 2">
    <name type="scientific">Flavobacterium xanthum</name>
    <dbReference type="NCBI Taxonomy" id="69322"/>
    <lineage>
        <taxon>Bacteria</taxon>
        <taxon>Pseudomonadati</taxon>
        <taxon>Bacteroidota</taxon>
        <taxon>Flavobacteriia</taxon>
        <taxon>Flavobacteriales</taxon>
        <taxon>Flavobacteriaceae</taxon>
        <taxon>Flavobacterium</taxon>
    </lineage>
</organism>
<name>A0A1M6XRC4_9FLAO</name>
<proteinExistence type="predicted"/>
<reference evidence="2" key="1">
    <citation type="submission" date="2016-11" db="EMBL/GenBank/DDBJ databases">
        <authorList>
            <person name="Varghese N."/>
            <person name="Submissions S."/>
        </authorList>
    </citation>
    <scope>NUCLEOTIDE SEQUENCE [LARGE SCALE GENOMIC DNA]</scope>
    <source>
        <strain evidence="2">DSM 3661</strain>
    </source>
</reference>
<keyword evidence="2" id="KW-1185">Reference proteome</keyword>
<evidence type="ECO:0000313" key="2">
    <source>
        <dbReference type="Proteomes" id="UP000184260"/>
    </source>
</evidence>
<dbReference type="EMBL" id="FRBU01000002">
    <property type="protein sequence ID" value="SHL08438.1"/>
    <property type="molecule type" value="Genomic_DNA"/>
</dbReference>
<protein>
    <submittedName>
        <fullName evidence="1">Uncharacterized protein</fullName>
    </submittedName>
</protein>
<gene>
    <name evidence="1" type="ORF">SAMN05443669_100220</name>
</gene>
<evidence type="ECO:0000313" key="1">
    <source>
        <dbReference type="EMBL" id="SHL08438.1"/>
    </source>
</evidence>
<dbReference type="Proteomes" id="UP000184260">
    <property type="component" value="Unassembled WGS sequence"/>
</dbReference>
<sequence length="31" mass="3583">MGINCSTVVPDSPQKTPLEIMEFFYAFIFQE</sequence>
<accession>A0A1M6XRC4</accession>
<dbReference type="AlphaFoldDB" id="A0A1M6XRC4"/>